<reference evidence="6" key="1">
    <citation type="submission" date="2019-10" db="EMBL/GenBank/DDBJ databases">
        <title>Description of Paenibacillus glebae sp. nov.</title>
        <authorList>
            <person name="Carlier A."/>
            <person name="Qi S."/>
        </authorList>
    </citation>
    <scope>NUCLEOTIDE SEQUENCE</scope>
    <source>
        <strain evidence="6">LMG 31456</strain>
    </source>
</reference>
<dbReference type="InterPro" id="IPR000889">
    <property type="entry name" value="Glutathione_peroxidase"/>
</dbReference>
<evidence type="ECO:0000256" key="3">
    <source>
        <dbReference type="ARBA" id="ARBA00023002"/>
    </source>
</evidence>
<dbReference type="Pfam" id="PF00255">
    <property type="entry name" value="GSHPx"/>
    <property type="match status" value="1"/>
</dbReference>
<dbReference type="PIRSF" id="PIRSF000303">
    <property type="entry name" value="Glutathion_perox"/>
    <property type="match status" value="1"/>
</dbReference>
<evidence type="ECO:0000256" key="1">
    <source>
        <dbReference type="ARBA" id="ARBA00006926"/>
    </source>
</evidence>
<dbReference type="AlphaFoldDB" id="A0A972K466"/>
<dbReference type="InterPro" id="IPR029760">
    <property type="entry name" value="GPX_CS"/>
</dbReference>
<gene>
    <name evidence="6" type="ORF">GC093_31570</name>
</gene>
<evidence type="ECO:0000313" key="6">
    <source>
        <dbReference type="EMBL" id="NOU97735.1"/>
    </source>
</evidence>
<keyword evidence="2 5" id="KW-0575">Peroxidase</keyword>
<name>A0A972K466_9BACL</name>
<protein>
    <recommendedName>
        <fullName evidence="5">Glutathione peroxidase</fullName>
    </recommendedName>
</protein>
<comment type="similarity">
    <text evidence="1 5">Belongs to the glutathione peroxidase family.</text>
</comment>
<dbReference type="GO" id="GO:0004601">
    <property type="term" value="F:peroxidase activity"/>
    <property type="evidence" value="ECO:0007669"/>
    <property type="project" value="UniProtKB-KW"/>
</dbReference>
<organism evidence="6 7">
    <name type="scientific">Paenibacillus foliorum</name>
    <dbReference type="NCBI Taxonomy" id="2654974"/>
    <lineage>
        <taxon>Bacteria</taxon>
        <taxon>Bacillati</taxon>
        <taxon>Bacillota</taxon>
        <taxon>Bacilli</taxon>
        <taxon>Bacillales</taxon>
        <taxon>Paenibacillaceae</taxon>
        <taxon>Paenibacillus</taxon>
    </lineage>
</organism>
<dbReference type="Gene3D" id="3.40.30.10">
    <property type="entry name" value="Glutaredoxin"/>
    <property type="match status" value="1"/>
</dbReference>
<dbReference type="PROSITE" id="PS51355">
    <property type="entry name" value="GLUTATHIONE_PEROXID_3"/>
    <property type="match status" value="1"/>
</dbReference>
<keyword evidence="3 5" id="KW-0560">Oxidoreductase</keyword>
<dbReference type="FunFam" id="3.40.30.10:FF:000010">
    <property type="entry name" value="Glutathione peroxidase"/>
    <property type="match status" value="1"/>
</dbReference>
<feature type="active site" evidence="4">
    <location>
        <position position="35"/>
    </location>
</feature>
<dbReference type="CDD" id="cd00340">
    <property type="entry name" value="GSH_Peroxidase"/>
    <property type="match status" value="1"/>
</dbReference>
<dbReference type="PROSITE" id="PS00763">
    <property type="entry name" value="GLUTATHIONE_PEROXID_2"/>
    <property type="match status" value="1"/>
</dbReference>
<dbReference type="SUPFAM" id="SSF52833">
    <property type="entry name" value="Thioredoxin-like"/>
    <property type="match status" value="1"/>
</dbReference>
<evidence type="ECO:0000313" key="7">
    <source>
        <dbReference type="Proteomes" id="UP000641588"/>
    </source>
</evidence>
<dbReference type="EMBL" id="WHOD01000121">
    <property type="protein sequence ID" value="NOU97735.1"/>
    <property type="molecule type" value="Genomic_DNA"/>
</dbReference>
<evidence type="ECO:0000256" key="4">
    <source>
        <dbReference type="PIRSR" id="PIRSR000303-1"/>
    </source>
</evidence>
<comment type="caution">
    <text evidence="6">The sequence shown here is derived from an EMBL/GenBank/DDBJ whole genome shotgun (WGS) entry which is preliminary data.</text>
</comment>
<evidence type="ECO:0000256" key="2">
    <source>
        <dbReference type="ARBA" id="ARBA00022559"/>
    </source>
</evidence>
<dbReference type="Proteomes" id="UP000641588">
    <property type="component" value="Unassembled WGS sequence"/>
</dbReference>
<proteinExistence type="inferred from homology"/>
<dbReference type="InterPro" id="IPR036249">
    <property type="entry name" value="Thioredoxin-like_sf"/>
</dbReference>
<dbReference type="PANTHER" id="PTHR11592:SF78">
    <property type="entry name" value="GLUTATHIONE PEROXIDASE"/>
    <property type="match status" value="1"/>
</dbReference>
<dbReference type="GO" id="GO:0034599">
    <property type="term" value="P:cellular response to oxidative stress"/>
    <property type="evidence" value="ECO:0007669"/>
    <property type="project" value="TreeGrafter"/>
</dbReference>
<keyword evidence="7" id="KW-1185">Reference proteome</keyword>
<accession>A0A972K466</accession>
<dbReference type="PANTHER" id="PTHR11592">
    <property type="entry name" value="GLUTATHIONE PEROXIDASE"/>
    <property type="match status" value="1"/>
</dbReference>
<evidence type="ECO:0000256" key="5">
    <source>
        <dbReference type="RuleBase" id="RU000499"/>
    </source>
</evidence>
<dbReference type="RefSeq" id="WP_171655983.1">
    <property type="nucleotide sequence ID" value="NZ_WHOD01000121.1"/>
</dbReference>
<sequence>MTIYDFNIVKTNGERMPLYHFKDKVVLIVNTASKCTFTPQFEDLQKLYEQYHTHGVEIIGFPCNQFGEQEPGSNQEASSFCQINYGVKFPIVAKLEVNGDNAHPLFDYLKKTAPFQGFDETNFNAKLLKMMITEKSPEWLYGDSIKWNFTKFLIDQEGNVIRRFEPTDELDALKSSIDDLLHQRTSQG</sequence>
<dbReference type="PRINTS" id="PR01011">
    <property type="entry name" value="GLUTPROXDASE"/>
</dbReference>